<evidence type="ECO:0000256" key="1">
    <source>
        <dbReference type="SAM" id="MobiDB-lite"/>
    </source>
</evidence>
<dbReference type="EMBL" id="CP053015">
    <property type="protein sequence ID" value="QJQ32639.1"/>
    <property type="molecule type" value="Genomic_DNA"/>
</dbReference>
<organism evidence="3 4">
    <name type="scientific">Sphingomonas lacunae</name>
    <dbReference type="NCBI Taxonomy" id="2698828"/>
    <lineage>
        <taxon>Bacteria</taxon>
        <taxon>Pseudomonadati</taxon>
        <taxon>Pseudomonadota</taxon>
        <taxon>Alphaproteobacteria</taxon>
        <taxon>Sphingomonadales</taxon>
        <taxon>Sphingomonadaceae</taxon>
        <taxon>Sphingomonas</taxon>
    </lineage>
</organism>
<evidence type="ECO:0008006" key="5">
    <source>
        <dbReference type="Google" id="ProtNLM"/>
    </source>
</evidence>
<feature type="chain" id="PRO_5027036907" description="Preprotein translocase subunit YajC" evidence="2">
    <location>
        <begin position="26"/>
        <end position="582"/>
    </location>
</feature>
<reference evidence="3 4" key="1">
    <citation type="submission" date="2020-01" db="EMBL/GenBank/DDBJ databases">
        <title>Sphingomonas sp. strain CSW-10.</title>
        <authorList>
            <person name="Chen W.-M."/>
        </authorList>
    </citation>
    <scope>NUCLEOTIDE SEQUENCE [LARGE SCALE GENOMIC DNA]</scope>
    <source>
        <strain evidence="3 4">CSW-10</strain>
    </source>
</reference>
<keyword evidence="4" id="KW-1185">Reference proteome</keyword>
<gene>
    <name evidence="3" type="ORF">GV829_09400</name>
</gene>
<proteinExistence type="predicted"/>
<keyword evidence="2" id="KW-0732">Signal</keyword>
<dbReference type="RefSeq" id="WP_169946093.1">
    <property type="nucleotide sequence ID" value="NZ_CP053015.1"/>
</dbReference>
<accession>A0A6M4AX64</accession>
<dbReference type="AlphaFoldDB" id="A0A6M4AX64"/>
<evidence type="ECO:0000313" key="3">
    <source>
        <dbReference type="EMBL" id="QJQ32639.1"/>
    </source>
</evidence>
<dbReference type="KEGG" id="slan:GV829_09400"/>
<name>A0A6M4AX64_9SPHN</name>
<sequence length="582" mass="61806">MPRHSTVMNALGVSLIALIAAQPLAAQTVSDGGRVPTTPLRFDQVPGEDELAGVEVRDQDEALSSPRGRDQRGPSRPRVRVTPYIEVGQVVTGEFTNGGDVLTYSTVAAGIEASVSTRRMQAAVDARYERRISWDDPLLDNDVISGIARARYDLMQGLAIEGGALATRASVDGRAGTADFNTGNVSNVANLYSVYAGPTFGRRIGDIDVGAAYRFGYSRSDIRVRPTLPAGATSIGSFDESTNHAAIASIGMRPGALPFGWRLSGGYDRDEAGQLDQRYEGYHGRLDLTLPVTPTFALLAGVGYEDIQVSYAQPLLNGTGQPVVDGDGRLVSDPTRPRQIAFETDGLIYDAGVLWRPSRRMALEARVGRRYGDMSYTGSWTWQATQDTGYQLGIYDSVSTLGRSLSSGLAALPTSFDLVRNQVDGSIGGCAFGASGGNCLTPALANASGFAFRNRGAVLSSSSRLGQWQIGAALGYDRRTYIANGLVGVGALDGSADETWYATLSASRSISERTAFGANLFSTYFDSGLGIDSYSSGGSAAISHNFLPRLTGNAAVSFNALRQEGFNARIFGSALLGMRYSF</sequence>
<evidence type="ECO:0000313" key="4">
    <source>
        <dbReference type="Proteomes" id="UP000503018"/>
    </source>
</evidence>
<feature type="signal peptide" evidence="2">
    <location>
        <begin position="1"/>
        <end position="25"/>
    </location>
</feature>
<protein>
    <recommendedName>
        <fullName evidence="5">Preprotein translocase subunit YajC</fullName>
    </recommendedName>
</protein>
<dbReference type="Proteomes" id="UP000503018">
    <property type="component" value="Chromosome"/>
</dbReference>
<feature type="region of interest" description="Disordered" evidence="1">
    <location>
        <begin position="28"/>
        <end position="79"/>
    </location>
</feature>
<evidence type="ECO:0000256" key="2">
    <source>
        <dbReference type="SAM" id="SignalP"/>
    </source>
</evidence>